<protein>
    <recommendedName>
        <fullName evidence="17">Peptide hydrolase</fullName>
        <ecNumber evidence="17">3.4.-.-</ecNumber>
    </recommendedName>
</protein>
<organism evidence="22 23">
    <name type="scientific">Jimgerdemannia flammicorona</name>
    <dbReference type="NCBI Taxonomy" id="994334"/>
    <lineage>
        <taxon>Eukaryota</taxon>
        <taxon>Fungi</taxon>
        <taxon>Fungi incertae sedis</taxon>
        <taxon>Mucoromycota</taxon>
        <taxon>Mucoromycotina</taxon>
        <taxon>Endogonomycetes</taxon>
        <taxon>Endogonales</taxon>
        <taxon>Endogonaceae</taxon>
        <taxon>Jimgerdemannia</taxon>
    </lineage>
</organism>
<feature type="transmembrane region" description="Helical" evidence="19">
    <location>
        <begin position="512"/>
        <end position="534"/>
    </location>
</feature>
<evidence type="ECO:0000256" key="1">
    <source>
        <dbReference type="ARBA" id="ARBA00001947"/>
    </source>
</evidence>
<evidence type="ECO:0000256" key="13">
    <source>
        <dbReference type="ARBA" id="ARBA00022989"/>
    </source>
</evidence>
<dbReference type="PANTHER" id="PTHR12147:SF58">
    <property type="entry name" value="VACUOLAR MEMBRANE PROTEASE"/>
    <property type="match status" value="1"/>
</dbReference>
<keyword evidence="6" id="KW-0926">Vacuole</keyword>
<evidence type="ECO:0000256" key="8">
    <source>
        <dbReference type="ARBA" id="ARBA00022692"/>
    </source>
</evidence>
<evidence type="ECO:0000256" key="6">
    <source>
        <dbReference type="ARBA" id="ARBA00022554"/>
    </source>
</evidence>
<keyword evidence="11" id="KW-0256">Endoplasmic reticulum</keyword>
<feature type="transmembrane region" description="Helical" evidence="19">
    <location>
        <begin position="622"/>
        <end position="643"/>
    </location>
</feature>
<keyword evidence="16" id="KW-0325">Glycoprotein</keyword>
<feature type="transmembrane region" description="Helical" evidence="19">
    <location>
        <begin position="580"/>
        <end position="602"/>
    </location>
</feature>
<evidence type="ECO:0000259" key="21">
    <source>
        <dbReference type="Pfam" id="PF22251"/>
    </source>
</evidence>
<dbReference type="FunFam" id="3.40.630.10:FF:000008">
    <property type="entry name" value="Endoplasmic reticulum metallopeptidase 1"/>
    <property type="match status" value="1"/>
</dbReference>
<dbReference type="InterPro" id="IPR007484">
    <property type="entry name" value="Peptidase_M28"/>
</dbReference>
<feature type="transmembrane region" description="Helical" evidence="19">
    <location>
        <begin position="655"/>
        <end position="675"/>
    </location>
</feature>
<dbReference type="InterPro" id="IPR053976">
    <property type="entry name" value="PFF1_TM"/>
</dbReference>
<dbReference type="GO" id="GO:0006508">
    <property type="term" value="P:proteolysis"/>
    <property type="evidence" value="ECO:0007669"/>
    <property type="project" value="UniProtKB-KW"/>
</dbReference>
<dbReference type="Pfam" id="PF04389">
    <property type="entry name" value="Peptidase_M28"/>
    <property type="match status" value="1"/>
</dbReference>
<comment type="subcellular location">
    <subcellularLocation>
        <location evidence="4">Endoplasmic reticulum membrane</location>
        <topology evidence="4">Multi-pass membrane protein</topology>
    </subcellularLocation>
    <subcellularLocation>
        <location evidence="3">Vacuole membrane</location>
        <topology evidence="3">Multi-pass membrane protein</topology>
    </subcellularLocation>
</comment>
<reference evidence="22 23" key="1">
    <citation type="journal article" date="2018" name="New Phytol.">
        <title>Phylogenomics of Endogonaceae and evolution of mycorrhizas within Mucoromycota.</title>
        <authorList>
            <person name="Chang Y."/>
            <person name="Desiro A."/>
            <person name="Na H."/>
            <person name="Sandor L."/>
            <person name="Lipzen A."/>
            <person name="Clum A."/>
            <person name="Barry K."/>
            <person name="Grigoriev I.V."/>
            <person name="Martin F.M."/>
            <person name="Stajich J.E."/>
            <person name="Smith M.E."/>
            <person name="Bonito G."/>
            <person name="Spatafora J.W."/>
        </authorList>
    </citation>
    <scope>NUCLEOTIDE SEQUENCE [LARGE SCALE GENOMIC DNA]</scope>
    <source>
        <strain evidence="22 23">GMNB39</strain>
    </source>
</reference>
<evidence type="ECO:0000256" key="17">
    <source>
        <dbReference type="RuleBase" id="RU361240"/>
    </source>
</evidence>
<name>A0A433CXW2_9FUNG</name>
<comment type="caution">
    <text evidence="22">The sequence shown here is derived from an EMBL/GenBank/DDBJ whole genome shotgun (WGS) entry which is preliminary data.</text>
</comment>
<comment type="function">
    <text evidence="2">May be involved in vacuolar sorting and osmoregulation.</text>
</comment>
<evidence type="ECO:0000259" key="20">
    <source>
        <dbReference type="Pfam" id="PF04389"/>
    </source>
</evidence>
<dbReference type="EC" id="3.4.-.-" evidence="17"/>
<feature type="compositionally biased region" description="Basic and acidic residues" evidence="18">
    <location>
        <begin position="9"/>
        <end position="22"/>
    </location>
</feature>
<keyword evidence="8 19" id="KW-0812">Transmembrane</keyword>
<keyword evidence="14" id="KW-0482">Metalloprotease</keyword>
<evidence type="ECO:0000256" key="16">
    <source>
        <dbReference type="ARBA" id="ARBA00023180"/>
    </source>
</evidence>
<accession>A0A433CXW2</accession>
<feature type="transmembrane region" description="Helical" evidence="19">
    <location>
        <begin position="468"/>
        <end position="491"/>
    </location>
</feature>
<evidence type="ECO:0000256" key="2">
    <source>
        <dbReference type="ARBA" id="ARBA00003273"/>
    </source>
</evidence>
<evidence type="ECO:0000256" key="14">
    <source>
        <dbReference type="ARBA" id="ARBA00023049"/>
    </source>
</evidence>
<gene>
    <name evidence="22" type="ORF">BC936DRAFT_137198</name>
</gene>
<evidence type="ECO:0000256" key="18">
    <source>
        <dbReference type="SAM" id="MobiDB-lite"/>
    </source>
</evidence>
<feature type="transmembrane region" description="Helical" evidence="19">
    <location>
        <begin position="388"/>
        <end position="410"/>
    </location>
</feature>
<evidence type="ECO:0000256" key="4">
    <source>
        <dbReference type="ARBA" id="ARBA00004477"/>
    </source>
</evidence>
<dbReference type="PANTHER" id="PTHR12147">
    <property type="entry name" value="METALLOPEPTIDASE M28 FAMILY MEMBER"/>
    <property type="match status" value="1"/>
</dbReference>
<dbReference type="InterPro" id="IPR048024">
    <property type="entry name" value="Fxna-like_M28_dom"/>
</dbReference>
<evidence type="ECO:0000313" key="23">
    <source>
        <dbReference type="Proteomes" id="UP000268093"/>
    </source>
</evidence>
<dbReference type="GO" id="GO:0005789">
    <property type="term" value="C:endoplasmic reticulum membrane"/>
    <property type="evidence" value="ECO:0007669"/>
    <property type="project" value="UniProtKB-SubCell"/>
</dbReference>
<dbReference type="GO" id="GO:0005774">
    <property type="term" value="C:vacuolar membrane"/>
    <property type="evidence" value="ECO:0007669"/>
    <property type="project" value="UniProtKB-SubCell"/>
</dbReference>
<evidence type="ECO:0000256" key="15">
    <source>
        <dbReference type="ARBA" id="ARBA00023136"/>
    </source>
</evidence>
<dbReference type="AlphaFoldDB" id="A0A433CXW2"/>
<feature type="domain" description="Vacuolar membrane protease transmembrane" evidence="21">
    <location>
        <begin position="576"/>
        <end position="648"/>
    </location>
</feature>
<dbReference type="GO" id="GO:0046872">
    <property type="term" value="F:metal ion binding"/>
    <property type="evidence" value="ECO:0007669"/>
    <property type="project" value="UniProtKB-KW"/>
</dbReference>
<keyword evidence="10 17" id="KW-0378">Hydrolase</keyword>
<evidence type="ECO:0000256" key="10">
    <source>
        <dbReference type="ARBA" id="ARBA00022801"/>
    </source>
</evidence>
<evidence type="ECO:0000313" key="22">
    <source>
        <dbReference type="EMBL" id="RUP43426.1"/>
    </source>
</evidence>
<keyword evidence="9 17" id="KW-0479">Metal-binding</keyword>
<keyword evidence="7 17" id="KW-0645">Protease</keyword>
<dbReference type="OrthoDB" id="76293at2759"/>
<dbReference type="EMBL" id="RBNI01011034">
    <property type="protein sequence ID" value="RUP43426.1"/>
    <property type="molecule type" value="Genomic_DNA"/>
</dbReference>
<keyword evidence="23" id="KW-1185">Reference proteome</keyword>
<evidence type="ECO:0000256" key="3">
    <source>
        <dbReference type="ARBA" id="ARBA00004128"/>
    </source>
</evidence>
<evidence type="ECO:0000256" key="12">
    <source>
        <dbReference type="ARBA" id="ARBA00022833"/>
    </source>
</evidence>
<dbReference type="GO" id="GO:0008235">
    <property type="term" value="F:metalloexopeptidase activity"/>
    <property type="evidence" value="ECO:0007669"/>
    <property type="project" value="InterPro"/>
</dbReference>
<comment type="cofactor">
    <cofactor evidence="1">
        <name>Zn(2+)</name>
        <dbReference type="ChEBI" id="CHEBI:29105"/>
    </cofactor>
</comment>
<feature type="transmembrane region" description="Helical" evidence="19">
    <location>
        <begin position="42"/>
        <end position="65"/>
    </location>
</feature>
<evidence type="ECO:0000256" key="7">
    <source>
        <dbReference type="ARBA" id="ARBA00022670"/>
    </source>
</evidence>
<evidence type="ECO:0000256" key="9">
    <source>
        <dbReference type="ARBA" id="ARBA00022723"/>
    </source>
</evidence>
<evidence type="ECO:0000256" key="11">
    <source>
        <dbReference type="ARBA" id="ARBA00022824"/>
    </source>
</evidence>
<dbReference type="Gene3D" id="3.40.630.10">
    <property type="entry name" value="Zn peptidases"/>
    <property type="match status" value="1"/>
</dbReference>
<feature type="domain" description="Peptidase M28" evidence="20">
    <location>
        <begin position="161"/>
        <end position="350"/>
    </location>
</feature>
<dbReference type="CDD" id="cd03875">
    <property type="entry name" value="M28_Fxna_like"/>
    <property type="match status" value="1"/>
</dbReference>
<feature type="region of interest" description="Disordered" evidence="18">
    <location>
        <begin position="1"/>
        <end position="26"/>
    </location>
</feature>
<dbReference type="Pfam" id="PF22251">
    <property type="entry name" value="PFF1_TM"/>
    <property type="match status" value="1"/>
</dbReference>
<evidence type="ECO:0000256" key="19">
    <source>
        <dbReference type="SAM" id="Phobius"/>
    </source>
</evidence>
<feature type="transmembrane region" description="Helical" evidence="19">
    <location>
        <begin position="431"/>
        <end position="456"/>
    </location>
</feature>
<dbReference type="SUPFAM" id="SSF53187">
    <property type="entry name" value="Zn-dependent exopeptidases"/>
    <property type="match status" value="1"/>
</dbReference>
<keyword evidence="13 19" id="KW-1133">Transmembrane helix</keyword>
<feature type="transmembrane region" description="Helical" evidence="19">
    <location>
        <begin position="540"/>
        <end position="559"/>
    </location>
</feature>
<comment type="similarity">
    <text evidence="5 17">Belongs to the peptidase M28 family.</text>
</comment>
<keyword evidence="12 17" id="KW-0862">Zinc</keyword>
<evidence type="ECO:0000256" key="5">
    <source>
        <dbReference type="ARBA" id="ARBA00010918"/>
    </source>
</evidence>
<dbReference type="InterPro" id="IPR045175">
    <property type="entry name" value="M28_fam"/>
</dbReference>
<keyword evidence="15 19" id="KW-0472">Membrane</keyword>
<sequence length="886" mass="97386">MSTSPTPEDGARVEDRTDEPTNNRRAGRTVPVRLSWPTKRDLLNFIGVYGGILLVHFIVYVIVYFRRNDLPAVLPTSTTNTTGGFSGDSAWAHLSDFTTTPHAYNSHQIGVVRNYLLSVLDLINTESLQLNRTTMEIFANDTTTFTTLDDTNTASLVESSNILVRVYGSGGSRDALLVSAHFDSVPTSNGTTDDGAGIVVMLELVRNLINFPVQHDVIFNFNNGEEIGLYGAIAFMNHPWAQDVKAFINIEGAGSGGRAMLFRASNYDLVSLYGGSSNRYPHLNVIGNDIFKLGLIASKTDFDIYAYRYGIPGLDIAFYEHRSFYHTIHDDLEHTSPKSIQHMGTVALATMRSIANSQYLSKAVVVNQPSIYYDVLGHSTLVYTWKTYLGINIALILAVPLGFAAATWYLGRRTARNGYPISVWRTFLAPILRATGFLFLTVVGSILFCLLFGFFSTKANPMVEYGNAYTALICFSFASFSAIIGVQWGWAAFESRKQGEGSLAHNLQRERAAVYAMLVFWWVATVAATAAGAIGVGALYYVTWFAAFQIVGTLFMIVFEDGEGSIVQWEEGQKKPKGALNILSYFWVLRFMICTVFPIVLVADVAITMANALSMTLVDGTAPIFIVILFIVLGVTLTVPLLPFIHRSTNFGMPFVTFFLVFVGLFIAICILPAYNARDAPNKILYTQVVNLTDSTCVTRLRTARDLDAVLQQVPSAANRTCYSLEPASKYLQCEYPSSKPLWAQPSSSPPFNFTVTNSSFDATNQIKTVAATLENSNTLACFLDLSSSASLVTVAYIVGMDTTMLANVTVLTGRHRAYGELWNFSVSYKAASESVQIPAVATCTYDEWTDGQVPDLLTLKATMPDWSILGLRNGGMVSLNQDVML</sequence>
<dbReference type="Proteomes" id="UP000268093">
    <property type="component" value="Unassembled WGS sequence"/>
</dbReference>
<proteinExistence type="inferred from homology"/>